<dbReference type="PANTHER" id="PTHR47331:SF6">
    <property type="entry name" value="DOUBLECORTIN DOMAIN-CONTAINING PROTEIN"/>
    <property type="match status" value="1"/>
</dbReference>
<sequence length="385" mass="44648">MSKEILVVLNRKRGSVKAQLPRIKNFINNPDEKDKIKLELKMDTLKSLRIKLSDIRNEYYEVVTNESDLEPLELEILDLEDDCEDIQSHSHKEISNFYNRKDIRSSWTYWTCNNKGQNFLQSLRQLKLDWNDPLPSNLVSYWKSFKDALESINCLNIPRYCLQDKSIRTELHGFPDSSEKAYGAALYLRCIDSSGQIFVGLLCSKSKYKELEPYDTTAVERDDLFLQELKETSDIPLCALLKTFEPLDIISNCSSFTKLQRVIAWCKRFIEKARHPRSQTMGPLKSTELSESLKCIIKNIQRTSFSNEIQYLEKGIPLPNSCKLLNLHPFLDNSGLLRVGGRLRNSPIPRNQKHPMIIPTNHNFTYLVINNFHILYFHTGAEALP</sequence>
<gene>
    <name evidence="1" type="primary">AVEN_189837_1</name>
    <name evidence="1" type="ORF">TNCT_636271</name>
</gene>
<dbReference type="AlphaFoldDB" id="A0A8X6M573"/>
<name>A0A8X6M573_TRICU</name>
<comment type="caution">
    <text evidence="1">The sequence shown here is derived from an EMBL/GenBank/DDBJ whole genome shotgun (WGS) entry which is preliminary data.</text>
</comment>
<reference evidence="1" key="1">
    <citation type="submission" date="2020-07" db="EMBL/GenBank/DDBJ databases">
        <title>Multicomponent nature underlies the extraordinary mechanical properties of spider dragline silk.</title>
        <authorList>
            <person name="Kono N."/>
            <person name="Nakamura H."/>
            <person name="Mori M."/>
            <person name="Yoshida Y."/>
            <person name="Ohtoshi R."/>
            <person name="Malay A.D."/>
            <person name="Moran D.A.P."/>
            <person name="Tomita M."/>
            <person name="Numata K."/>
            <person name="Arakawa K."/>
        </authorList>
    </citation>
    <scope>NUCLEOTIDE SEQUENCE</scope>
</reference>
<accession>A0A8X6M573</accession>
<evidence type="ECO:0000313" key="1">
    <source>
        <dbReference type="EMBL" id="GFR31764.1"/>
    </source>
</evidence>
<dbReference type="OrthoDB" id="6428721at2759"/>
<dbReference type="EMBL" id="BMAO01029452">
    <property type="protein sequence ID" value="GFR31764.1"/>
    <property type="molecule type" value="Genomic_DNA"/>
</dbReference>
<proteinExistence type="predicted"/>
<dbReference type="InterPro" id="IPR008042">
    <property type="entry name" value="Retrotrans_Pao"/>
</dbReference>
<evidence type="ECO:0000313" key="2">
    <source>
        <dbReference type="Proteomes" id="UP000887116"/>
    </source>
</evidence>
<dbReference type="PANTHER" id="PTHR47331">
    <property type="entry name" value="PHD-TYPE DOMAIN-CONTAINING PROTEIN"/>
    <property type="match status" value="1"/>
</dbReference>
<keyword evidence="2" id="KW-1185">Reference proteome</keyword>
<protein>
    <submittedName>
        <fullName evidence="1">Integrase catalytic domain-containing protein</fullName>
    </submittedName>
</protein>
<organism evidence="1 2">
    <name type="scientific">Trichonephila clavata</name>
    <name type="common">Joro spider</name>
    <name type="synonym">Nephila clavata</name>
    <dbReference type="NCBI Taxonomy" id="2740835"/>
    <lineage>
        <taxon>Eukaryota</taxon>
        <taxon>Metazoa</taxon>
        <taxon>Ecdysozoa</taxon>
        <taxon>Arthropoda</taxon>
        <taxon>Chelicerata</taxon>
        <taxon>Arachnida</taxon>
        <taxon>Araneae</taxon>
        <taxon>Araneomorphae</taxon>
        <taxon>Entelegynae</taxon>
        <taxon>Araneoidea</taxon>
        <taxon>Nephilidae</taxon>
        <taxon>Trichonephila</taxon>
    </lineage>
</organism>
<dbReference type="Proteomes" id="UP000887116">
    <property type="component" value="Unassembled WGS sequence"/>
</dbReference>
<dbReference type="Pfam" id="PF05380">
    <property type="entry name" value="Peptidase_A17"/>
    <property type="match status" value="1"/>
</dbReference>